<dbReference type="RefSeq" id="WP_158208235.1">
    <property type="nucleotide sequence ID" value="NZ_CP046996.1"/>
</dbReference>
<dbReference type="EMBL" id="CP046996">
    <property type="protein sequence ID" value="QHA00532.1"/>
    <property type="molecule type" value="Genomic_DNA"/>
</dbReference>
<dbReference type="AlphaFoldDB" id="A0A857DJ60"/>
<gene>
    <name evidence="2" type="ORF">GQ588_07760</name>
</gene>
<dbReference type="Proteomes" id="UP000430508">
    <property type="component" value="Chromosome"/>
</dbReference>
<proteinExistence type="predicted"/>
<keyword evidence="1" id="KW-1133">Transmembrane helix</keyword>
<accession>A0A857DJ60</accession>
<name>A0A857DJ60_9FIRM</name>
<evidence type="ECO:0000313" key="2">
    <source>
        <dbReference type="EMBL" id="QHA00532.1"/>
    </source>
</evidence>
<organism evidence="2 3">
    <name type="scientific">Dehalobacter restrictus</name>
    <dbReference type="NCBI Taxonomy" id="55583"/>
    <lineage>
        <taxon>Bacteria</taxon>
        <taxon>Bacillati</taxon>
        <taxon>Bacillota</taxon>
        <taxon>Clostridia</taxon>
        <taxon>Eubacteriales</taxon>
        <taxon>Desulfitobacteriaceae</taxon>
        <taxon>Dehalobacter</taxon>
    </lineage>
</organism>
<sequence>MAKLTEFENPFSGKKANITDIGTIWSMVLGVFVMFFVFAMGQKVAGTVSSKVPAVDTSIEPIIRQQTTDTSAKIRVI</sequence>
<evidence type="ECO:0000256" key="1">
    <source>
        <dbReference type="SAM" id="Phobius"/>
    </source>
</evidence>
<reference evidence="2 3" key="1">
    <citation type="submission" date="2019-12" db="EMBL/GenBank/DDBJ databases">
        <title>Sequence classification of anaerobic respiratory reductive dehalogenases: First we see many, then we see few.</title>
        <authorList>
            <person name="Molenda O."/>
            <person name="Puentes Jacome L.A."/>
            <person name="Cao X."/>
            <person name="Nesbo C.L."/>
            <person name="Tang S."/>
            <person name="Morson N."/>
            <person name="Patron J."/>
            <person name="Lomheim L."/>
            <person name="Wishart D.S."/>
            <person name="Edwards E.A."/>
        </authorList>
    </citation>
    <scope>NUCLEOTIDE SEQUENCE [LARGE SCALE GENOMIC DNA]</scope>
    <source>
        <strain evidence="2 3">12DCA</strain>
    </source>
</reference>
<evidence type="ECO:0000313" key="3">
    <source>
        <dbReference type="Proteomes" id="UP000430508"/>
    </source>
</evidence>
<keyword evidence="1" id="KW-0472">Membrane</keyword>
<protein>
    <submittedName>
        <fullName evidence="2">Uncharacterized protein</fullName>
    </submittedName>
</protein>
<keyword evidence="1" id="KW-0812">Transmembrane</keyword>
<feature type="transmembrane region" description="Helical" evidence="1">
    <location>
        <begin position="21"/>
        <end position="41"/>
    </location>
</feature>